<evidence type="ECO:0000256" key="2">
    <source>
        <dbReference type="ARBA" id="ARBA00022448"/>
    </source>
</evidence>
<keyword evidence="11" id="KW-1185">Reference proteome</keyword>
<dbReference type="Gene3D" id="4.10.490.10">
    <property type="entry name" value="High potential iron-sulphur protein"/>
    <property type="match status" value="1"/>
</dbReference>
<comment type="function">
    <text evidence="1">Specific class of high-redox-potential 4Fe-4S ferredoxins. Functions in anaerobic electron transport in most purple and in some other photosynthetic bacteria and in at least one genus (Paracoccus) of halophilic, denitrifying bacteria.</text>
</comment>
<evidence type="ECO:0000256" key="4">
    <source>
        <dbReference type="ARBA" id="ARBA00022723"/>
    </source>
</evidence>
<evidence type="ECO:0000256" key="8">
    <source>
        <dbReference type="ARBA" id="ARBA00023014"/>
    </source>
</evidence>
<keyword evidence="2" id="KW-0813">Transport</keyword>
<dbReference type="GO" id="GO:0008233">
    <property type="term" value="F:peptidase activity"/>
    <property type="evidence" value="ECO:0007669"/>
    <property type="project" value="UniProtKB-KW"/>
</dbReference>
<dbReference type="GO" id="GO:0046872">
    <property type="term" value="F:metal ion binding"/>
    <property type="evidence" value="ECO:0007669"/>
    <property type="project" value="UniProtKB-KW"/>
</dbReference>
<dbReference type="OrthoDB" id="5298540at2"/>
<sequence>MKNQPSRRRFLKLSLAGVIGMTMGGRDLLKPAHAADLPQLAEDDPQAAALKYVHASPHSDKKCSNCALLQGNEGDEWRPCAIFPGKVVAAEGWCSAWAKKP</sequence>
<keyword evidence="7" id="KW-0408">Iron</keyword>
<dbReference type="PROSITE" id="PS51373">
    <property type="entry name" value="HIPIP"/>
    <property type="match status" value="1"/>
</dbReference>
<dbReference type="PATRIC" id="fig|1056511.3.peg.4189"/>
<dbReference type="Proteomes" id="UP000011134">
    <property type="component" value="Unassembled WGS sequence"/>
</dbReference>
<evidence type="ECO:0000256" key="1">
    <source>
        <dbReference type="ARBA" id="ARBA00002137"/>
    </source>
</evidence>
<accession>L8J4N7</accession>
<dbReference type="GO" id="GO:0006508">
    <property type="term" value="P:proteolysis"/>
    <property type="evidence" value="ECO:0007669"/>
    <property type="project" value="UniProtKB-KW"/>
</dbReference>
<evidence type="ECO:0000256" key="5">
    <source>
        <dbReference type="ARBA" id="ARBA00022729"/>
    </source>
</evidence>
<dbReference type="Pfam" id="PF01355">
    <property type="entry name" value="HIPIP"/>
    <property type="match status" value="1"/>
</dbReference>
<keyword evidence="3" id="KW-0004">4Fe-4S</keyword>
<dbReference type="InterPro" id="IPR036369">
    <property type="entry name" value="HIPIP_sf"/>
</dbReference>
<evidence type="ECO:0000256" key="6">
    <source>
        <dbReference type="ARBA" id="ARBA00022982"/>
    </source>
</evidence>
<feature type="domain" description="High potential iron-sulfur proteins family profile" evidence="9">
    <location>
        <begin position="34"/>
        <end position="101"/>
    </location>
</feature>
<dbReference type="AlphaFoldDB" id="L8J4N7"/>
<proteinExistence type="predicted"/>
<keyword evidence="8" id="KW-0411">Iron-sulfur</keyword>
<dbReference type="SUPFAM" id="SSF57652">
    <property type="entry name" value="HIPIP (high potential iron protein)"/>
    <property type="match status" value="1"/>
</dbReference>
<dbReference type="GO" id="GO:0019646">
    <property type="term" value="P:aerobic electron transport chain"/>
    <property type="evidence" value="ECO:0007669"/>
    <property type="project" value="InterPro"/>
</dbReference>
<keyword evidence="10" id="KW-0645">Protease</keyword>
<evidence type="ECO:0000256" key="7">
    <source>
        <dbReference type="ARBA" id="ARBA00023004"/>
    </source>
</evidence>
<evidence type="ECO:0000313" key="10">
    <source>
        <dbReference type="EMBL" id="ELR63805.1"/>
    </source>
</evidence>
<evidence type="ECO:0000256" key="3">
    <source>
        <dbReference type="ARBA" id="ARBA00022485"/>
    </source>
</evidence>
<gene>
    <name evidence="10" type="ORF">C942_03264</name>
</gene>
<keyword evidence="10" id="KW-0378">Hydrolase</keyword>
<dbReference type="PROSITE" id="PS51318">
    <property type="entry name" value="TAT"/>
    <property type="match status" value="1"/>
</dbReference>
<dbReference type="InterPro" id="IPR000170">
    <property type="entry name" value="High_potential_FeS_prot"/>
</dbReference>
<dbReference type="EMBL" id="AMZO01000035">
    <property type="protein sequence ID" value="ELR63805.1"/>
    <property type="molecule type" value="Genomic_DNA"/>
</dbReference>
<organism evidence="10 11">
    <name type="scientific">Photobacterium marinum</name>
    <dbReference type="NCBI Taxonomy" id="1056511"/>
    <lineage>
        <taxon>Bacteria</taxon>
        <taxon>Pseudomonadati</taxon>
        <taxon>Pseudomonadota</taxon>
        <taxon>Gammaproteobacteria</taxon>
        <taxon>Vibrionales</taxon>
        <taxon>Vibrionaceae</taxon>
        <taxon>Photobacterium</taxon>
    </lineage>
</organism>
<comment type="caution">
    <text evidence="10">The sequence shown here is derived from an EMBL/GenBank/DDBJ whole genome shotgun (WGS) entry which is preliminary data.</text>
</comment>
<dbReference type="NCBIfam" id="TIGR01409">
    <property type="entry name" value="TAT_signal_seq"/>
    <property type="match status" value="1"/>
</dbReference>
<keyword evidence="5" id="KW-0732">Signal</keyword>
<dbReference type="InterPro" id="IPR006311">
    <property type="entry name" value="TAT_signal"/>
</dbReference>
<protein>
    <submittedName>
        <fullName evidence="10">Zn-dependent protease</fullName>
    </submittedName>
</protein>
<dbReference type="RefSeq" id="WP_007469812.1">
    <property type="nucleotide sequence ID" value="NZ_AMZO01000035.1"/>
</dbReference>
<name>L8J4N7_9GAMM</name>
<keyword evidence="4" id="KW-0479">Metal-binding</keyword>
<reference evidence="10 11" key="1">
    <citation type="submission" date="2012-12" db="EMBL/GenBank/DDBJ databases">
        <title>Genome Assembly of Photobacterium sp. AK15.</title>
        <authorList>
            <person name="Khatri I."/>
            <person name="Vaidya B."/>
            <person name="Srinivas T.N.R."/>
            <person name="Subramanian S."/>
            <person name="Pinnaka A."/>
        </authorList>
    </citation>
    <scope>NUCLEOTIDE SEQUENCE [LARGE SCALE GENOMIC DNA]</scope>
    <source>
        <strain evidence="10 11">AK15</strain>
    </source>
</reference>
<dbReference type="GO" id="GO:0009055">
    <property type="term" value="F:electron transfer activity"/>
    <property type="evidence" value="ECO:0007669"/>
    <property type="project" value="InterPro"/>
</dbReference>
<evidence type="ECO:0000259" key="9">
    <source>
        <dbReference type="PROSITE" id="PS51373"/>
    </source>
</evidence>
<evidence type="ECO:0000313" key="11">
    <source>
        <dbReference type="Proteomes" id="UP000011134"/>
    </source>
</evidence>
<keyword evidence="6" id="KW-0249">Electron transport</keyword>
<dbReference type="InterPro" id="IPR019546">
    <property type="entry name" value="TAT_signal_bac_arc"/>
</dbReference>
<dbReference type="GO" id="GO:0051539">
    <property type="term" value="F:4 iron, 4 sulfur cluster binding"/>
    <property type="evidence" value="ECO:0007669"/>
    <property type="project" value="UniProtKB-KW"/>
</dbReference>